<keyword evidence="11" id="KW-1185">Reference proteome</keyword>
<evidence type="ECO:0000256" key="3">
    <source>
        <dbReference type="ARBA" id="ARBA00022692"/>
    </source>
</evidence>
<feature type="region of interest" description="Disordered" evidence="7">
    <location>
        <begin position="384"/>
        <end position="406"/>
    </location>
</feature>
<feature type="transmembrane region" description="Helical" evidence="8">
    <location>
        <begin position="105"/>
        <end position="124"/>
    </location>
</feature>
<comment type="subcellular location">
    <subcellularLocation>
        <location evidence="1">Membrane</location>
        <topology evidence="1">Multi-pass membrane protein</topology>
    </subcellularLocation>
</comment>
<evidence type="ECO:0000256" key="2">
    <source>
        <dbReference type="ARBA" id="ARBA00009045"/>
    </source>
</evidence>
<evidence type="ECO:0000256" key="7">
    <source>
        <dbReference type="SAM" id="MobiDB-lite"/>
    </source>
</evidence>
<dbReference type="PANTHER" id="PTHR43731">
    <property type="entry name" value="RHOMBOID PROTEASE"/>
    <property type="match status" value="1"/>
</dbReference>
<evidence type="ECO:0000256" key="8">
    <source>
        <dbReference type="SAM" id="Phobius"/>
    </source>
</evidence>
<dbReference type="RefSeq" id="WP_220211215.1">
    <property type="nucleotide sequence ID" value="NZ_BNJK01000003.1"/>
</dbReference>
<reference evidence="10" key="1">
    <citation type="submission" date="2020-10" db="EMBL/GenBank/DDBJ databases">
        <title>Taxonomic study of unclassified bacteria belonging to the class Ktedonobacteria.</title>
        <authorList>
            <person name="Yabe S."/>
            <person name="Wang C.M."/>
            <person name="Zheng Y."/>
            <person name="Sakai Y."/>
            <person name="Cavaletti L."/>
            <person name="Monciardini P."/>
            <person name="Donadio S."/>
        </authorList>
    </citation>
    <scope>NUCLEOTIDE SEQUENCE</scope>
    <source>
        <strain evidence="10">ID150040</strain>
    </source>
</reference>
<dbReference type="Pfam" id="PF01694">
    <property type="entry name" value="Rhomboid"/>
    <property type="match status" value="1"/>
</dbReference>
<feature type="transmembrane region" description="Helical" evidence="8">
    <location>
        <begin position="163"/>
        <end position="181"/>
    </location>
</feature>
<comment type="caution">
    <text evidence="10">The sequence shown here is derived from an EMBL/GenBank/DDBJ whole genome shotgun (WGS) entry which is preliminary data.</text>
</comment>
<evidence type="ECO:0000313" key="11">
    <source>
        <dbReference type="Proteomes" id="UP000597444"/>
    </source>
</evidence>
<evidence type="ECO:0000256" key="1">
    <source>
        <dbReference type="ARBA" id="ARBA00004141"/>
    </source>
</evidence>
<feature type="transmembrane region" description="Helical" evidence="8">
    <location>
        <begin position="38"/>
        <end position="59"/>
    </location>
</feature>
<feature type="region of interest" description="Disordered" evidence="7">
    <location>
        <begin position="1"/>
        <end position="22"/>
    </location>
</feature>
<evidence type="ECO:0000256" key="4">
    <source>
        <dbReference type="ARBA" id="ARBA00022801"/>
    </source>
</evidence>
<dbReference type="PANTHER" id="PTHR43731:SF14">
    <property type="entry name" value="PRESENILIN-ASSOCIATED RHOMBOID-LIKE PROTEIN, MITOCHONDRIAL"/>
    <property type="match status" value="1"/>
</dbReference>
<dbReference type="InterPro" id="IPR022764">
    <property type="entry name" value="Peptidase_S54_rhomboid_dom"/>
</dbReference>
<proteinExistence type="inferred from homology"/>
<dbReference type="GO" id="GO:0016020">
    <property type="term" value="C:membrane"/>
    <property type="evidence" value="ECO:0007669"/>
    <property type="project" value="UniProtKB-SubCell"/>
</dbReference>
<feature type="domain" description="Peptidase S54 rhomboid" evidence="9">
    <location>
        <begin position="97"/>
        <end position="220"/>
    </location>
</feature>
<dbReference type="SUPFAM" id="SSF144091">
    <property type="entry name" value="Rhomboid-like"/>
    <property type="match status" value="1"/>
</dbReference>
<keyword evidence="4" id="KW-0378">Hydrolase</keyword>
<name>A0A8J3IU36_9CHLR</name>
<evidence type="ECO:0000313" key="10">
    <source>
        <dbReference type="EMBL" id="GHP00624.1"/>
    </source>
</evidence>
<accession>A0A8J3IU36</accession>
<feature type="compositionally biased region" description="Basic and acidic residues" evidence="7">
    <location>
        <begin position="384"/>
        <end position="397"/>
    </location>
</feature>
<dbReference type="InterPro" id="IPR050925">
    <property type="entry name" value="Rhomboid_protease_S54"/>
</dbReference>
<evidence type="ECO:0000259" key="9">
    <source>
        <dbReference type="Pfam" id="PF01694"/>
    </source>
</evidence>
<protein>
    <recommendedName>
        <fullName evidence="9">Peptidase S54 rhomboid domain-containing protein</fullName>
    </recommendedName>
</protein>
<keyword evidence="6 8" id="KW-0472">Membrane</keyword>
<feature type="transmembrane region" description="Helical" evidence="8">
    <location>
        <begin position="136"/>
        <end position="157"/>
    </location>
</feature>
<dbReference type="AlphaFoldDB" id="A0A8J3IU36"/>
<sequence length="406" mass="44861">MEKTTEEQGDQEIAGKKPGSHRIGSIPSHYEHGSAHPWLTFIFLGMNTGVFLLETLIGVRQHSYATLWDWIWISPDVHAPLLRTMGALGPGNMVWIQPWRFLTSFFLHAGFLHYALNMWGLVACRQTERTYGQAGYLLIYLCGGLASGLGAMMTFLFFPTFPYNVGASGALYALVTATVLARGVKQHRSWRTWLAVGGFGVVFMSMGNLFAHLSGAVMGGSLDGACCGAHLAEERKGWRVMSNKHSAGKKISVRGRCFAYLCLDCQDTVRVSRFFQTEMIGKAHATQEHAYCYRCYRGLDGSEENFRAYHVGPTADGQLLPSAFSLLEVGLACEALTKPPTVARVYRQLLEDGMIWTSETIQAALHAMFPDAIAPVFLEEHRQCARDADPSRPKTTENHASTGPLV</sequence>
<feature type="transmembrane region" description="Helical" evidence="8">
    <location>
        <begin position="193"/>
        <end position="213"/>
    </location>
</feature>
<keyword evidence="3 8" id="KW-0812">Transmembrane</keyword>
<organism evidence="10 11">
    <name type="scientific">Reticulibacter mediterranei</name>
    <dbReference type="NCBI Taxonomy" id="2778369"/>
    <lineage>
        <taxon>Bacteria</taxon>
        <taxon>Bacillati</taxon>
        <taxon>Chloroflexota</taxon>
        <taxon>Ktedonobacteria</taxon>
        <taxon>Ktedonobacterales</taxon>
        <taxon>Reticulibacteraceae</taxon>
        <taxon>Reticulibacter</taxon>
    </lineage>
</organism>
<keyword evidence="5 8" id="KW-1133">Transmembrane helix</keyword>
<evidence type="ECO:0000256" key="6">
    <source>
        <dbReference type="ARBA" id="ARBA00023136"/>
    </source>
</evidence>
<dbReference type="EMBL" id="BNJK01000003">
    <property type="protein sequence ID" value="GHP00624.1"/>
    <property type="molecule type" value="Genomic_DNA"/>
</dbReference>
<dbReference type="InterPro" id="IPR035952">
    <property type="entry name" value="Rhomboid-like_sf"/>
</dbReference>
<dbReference type="Gene3D" id="1.20.1540.10">
    <property type="entry name" value="Rhomboid-like"/>
    <property type="match status" value="1"/>
</dbReference>
<dbReference type="GO" id="GO:0004252">
    <property type="term" value="F:serine-type endopeptidase activity"/>
    <property type="evidence" value="ECO:0007669"/>
    <property type="project" value="InterPro"/>
</dbReference>
<gene>
    <name evidence="10" type="ORF">KSF_106710</name>
</gene>
<comment type="similarity">
    <text evidence="2">Belongs to the peptidase S54 family.</text>
</comment>
<dbReference type="Proteomes" id="UP000597444">
    <property type="component" value="Unassembled WGS sequence"/>
</dbReference>
<evidence type="ECO:0000256" key="5">
    <source>
        <dbReference type="ARBA" id="ARBA00022989"/>
    </source>
</evidence>